<proteinExistence type="predicted"/>
<protein>
    <submittedName>
        <fullName evidence="2">Uncharacterized protein</fullName>
    </submittedName>
</protein>
<dbReference type="Proteomes" id="UP000076442">
    <property type="component" value="Unassembled WGS sequence"/>
</dbReference>
<evidence type="ECO:0000256" key="1">
    <source>
        <dbReference type="SAM" id="Coils"/>
    </source>
</evidence>
<keyword evidence="1" id="KW-0175">Coiled coil</keyword>
<reference evidence="2 3" key="1">
    <citation type="submission" date="2015-09" db="EMBL/GenBank/DDBJ databases">
        <title>Spore heat resistance.</title>
        <authorList>
            <person name="Boekhorst J."/>
            <person name="Berendsen E.M."/>
            <person name="Wells-Bennik M.H."/>
            <person name="Kuipers O.P."/>
        </authorList>
    </citation>
    <scope>NUCLEOTIDE SEQUENCE [LARGE SCALE GENOMIC DNA]</scope>
    <source>
        <strain evidence="2 3">B4122</strain>
    </source>
</reference>
<evidence type="ECO:0000313" key="2">
    <source>
        <dbReference type="EMBL" id="KZD93393.1"/>
    </source>
</evidence>
<feature type="coiled-coil region" evidence="1">
    <location>
        <begin position="2"/>
        <end position="29"/>
    </location>
</feature>
<name>A0A063X6K1_BACIU</name>
<comment type="caution">
    <text evidence="2">The sequence shown here is derived from an EMBL/GenBank/DDBJ whole genome shotgun (WGS) entry which is preliminary data.</text>
</comment>
<dbReference type="AlphaFoldDB" id="A0A063X6K1"/>
<dbReference type="EMBL" id="LJZV01000005">
    <property type="protein sequence ID" value="KZD93393.1"/>
    <property type="molecule type" value="Genomic_DNA"/>
</dbReference>
<accession>A0A063X6K1</accession>
<sequence length="62" mass="7377">MEKKFLDAIRQLTKELEMLKKDIDSIKEATVRIDKDLLEYREEISKVKQGDSVLIMQQHKDN</sequence>
<evidence type="ECO:0000313" key="3">
    <source>
        <dbReference type="Proteomes" id="UP000076442"/>
    </source>
</evidence>
<organism evidence="2 3">
    <name type="scientific">Bacillus subtilis</name>
    <dbReference type="NCBI Taxonomy" id="1423"/>
    <lineage>
        <taxon>Bacteria</taxon>
        <taxon>Bacillati</taxon>
        <taxon>Bacillota</taxon>
        <taxon>Bacilli</taxon>
        <taxon>Bacillales</taxon>
        <taxon>Bacillaceae</taxon>
        <taxon>Bacillus</taxon>
    </lineage>
</organism>
<gene>
    <name evidence="2" type="ORF">B4122_1225</name>
</gene>
<dbReference type="RefSeq" id="WP_003230987.1">
    <property type="nucleotide sequence ID" value="NZ_CP016894.1"/>
</dbReference>